<keyword evidence="5 13" id="KW-0444">Lipid biosynthesis</keyword>
<dbReference type="EC" id="2.7.1.130" evidence="3 13"/>
<dbReference type="EMBL" id="CP073347">
    <property type="protein sequence ID" value="UTW13628.1"/>
    <property type="molecule type" value="Genomic_DNA"/>
</dbReference>
<organism evidence="14 15">
    <name type="scientific">Marinobacterium rhizophilum</name>
    <dbReference type="NCBI Taxonomy" id="420402"/>
    <lineage>
        <taxon>Bacteria</taxon>
        <taxon>Pseudomonadati</taxon>
        <taxon>Pseudomonadota</taxon>
        <taxon>Gammaproteobacteria</taxon>
        <taxon>Oceanospirillales</taxon>
        <taxon>Oceanospirillaceae</taxon>
        <taxon>Marinobacterium</taxon>
    </lineage>
</organism>
<evidence type="ECO:0000256" key="5">
    <source>
        <dbReference type="ARBA" id="ARBA00022516"/>
    </source>
</evidence>
<name>A0ABY5HMX5_9GAMM</name>
<accession>A0ABY5HMX5</accession>
<keyword evidence="10 13" id="KW-0067">ATP-binding</keyword>
<comment type="pathway">
    <text evidence="2 13">Glycolipid biosynthesis; lipid IV(A) biosynthesis; lipid IV(A) from (3R)-3-hydroxytetradecanoyl-[acyl-carrier-protein] and UDP-N-acetyl-alpha-D-glucosamine: step 6/6.</text>
</comment>
<dbReference type="HAMAP" id="MF_00409">
    <property type="entry name" value="LpxK"/>
    <property type="match status" value="1"/>
</dbReference>
<dbReference type="InterPro" id="IPR003758">
    <property type="entry name" value="LpxK"/>
</dbReference>
<keyword evidence="11 13" id="KW-0443">Lipid metabolism</keyword>
<evidence type="ECO:0000256" key="9">
    <source>
        <dbReference type="ARBA" id="ARBA00022777"/>
    </source>
</evidence>
<comment type="catalytic activity">
    <reaction evidence="13">
        <text>a lipid A disaccharide + ATP = a lipid IVA + ADP + H(+)</text>
        <dbReference type="Rhea" id="RHEA:67840"/>
        <dbReference type="ChEBI" id="CHEBI:15378"/>
        <dbReference type="ChEBI" id="CHEBI:30616"/>
        <dbReference type="ChEBI" id="CHEBI:176343"/>
        <dbReference type="ChEBI" id="CHEBI:176425"/>
        <dbReference type="ChEBI" id="CHEBI:456216"/>
        <dbReference type="EC" id="2.7.1.130"/>
    </reaction>
</comment>
<evidence type="ECO:0000256" key="12">
    <source>
        <dbReference type="ARBA" id="ARBA00029757"/>
    </source>
</evidence>
<evidence type="ECO:0000256" key="7">
    <source>
        <dbReference type="ARBA" id="ARBA00022679"/>
    </source>
</evidence>
<dbReference type="PANTHER" id="PTHR42724:SF1">
    <property type="entry name" value="TETRAACYLDISACCHARIDE 4'-KINASE, MITOCHONDRIAL-RELATED"/>
    <property type="match status" value="1"/>
</dbReference>
<evidence type="ECO:0000256" key="6">
    <source>
        <dbReference type="ARBA" id="ARBA00022556"/>
    </source>
</evidence>
<evidence type="ECO:0000256" key="13">
    <source>
        <dbReference type="HAMAP-Rule" id="MF_00409"/>
    </source>
</evidence>
<evidence type="ECO:0000256" key="3">
    <source>
        <dbReference type="ARBA" id="ARBA00012071"/>
    </source>
</evidence>
<evidence type="ECO:0000256" key="11">
    <source>
        <dbReference type="ARBA" id="ARBA00023098"/>
    </source>
</evidence>
<sequence>MNAWVRGWYQGSGWLRLLRPLEWLFRTLVKRRRARFLSHPELVWQPPVPVIIVGNISVGGTGKTPLVLALLQCLQAAGYRPGVVSRGYGARAPHYPCLVEPGANAAEVGDEPLLIVERSGCALVIDPDRVAAARYLLEQTDTDLIISDDGLQHYRLGRNVEILVLDSERGLGNGRCLPEGPLREPAQRMESVDLVVVNGDGPFRPGGAHVMQLVPGALRSLDGKQQQQAASWSHSRRVHALAGIGNPQRFFDSLRRLGFEPIPHSFADHHAFSAADLEFGDQLPLIMTEKDAVKCRHLAPANSWYLPVEAQLDAEFETALLAQLNRQGLPEPGLRASDATSSERQ</sequence>
<dbReference type="RefSeq" id="WP_255855819.1">
    <property type="nucleotide sequence ID" value="NZ_CP073347.1"/>
</dbReference>
<keyword evidence="8 13" id="KW-0547">Nucleotide-binding</keyword>
<dbReference type="InterPro" id="IPR027417">
    <property type="entry name" value="P-loop_NTPase"/>
</dbReference>
<evidence type="ECO:0000256" key="10">
    <source>
        <dbReference type="ARBA" id="ARBA00022840"/>
    </source>
</evidence>
<evidence type="ECO:0000313" key="15">
    <source>
        <dbReference type="Proteomes" id="UP001058461"/>
    </source>
</evidence>
<keyword evidence="15" id="KW-1185">Reference proteome</keyword>
<keyword evidence="6 13" id="KW-0441">Lipid A biosynthesis</keyword>
<evidence type="ECO:0000256" key="8">
    <source>
        <dbReference type="ARBA" id="ARBA00022741"/>
    </source>
</evidence>
<gene>
    <name evidence="13" type="primary">lpxK</name>
    <name evidence="14" type="ORF">KDW95_08320</name>
</gene>
<dbReference type="PANTHER" id="PTHR42724">
    <property type="entry name" value="TETRAACYLDISACCHARIDE 4'-KINASE"/>
    <property type="match status" value="1"/>
</dbReference>
<dbReference type="Proteomes" id="UP001058461">
    <property type="component" value="Chromosome"/>
</dbReference>
<dbReference type="GO" id="GO:0009029">
    <property type="term" value="F:lipid-A 4'-kinase activity"/>
    <property type="evidence" value="ECO:0007669"/>
    <property type="project" value="UniProtKB-EC"/>
</dbReference>
<dbReference type="SUPFAM" id="SSF52540">
    <property type="entry name" value="P-loop containing nucleoside triphosphate hydrolases"/>
    <property type="match status" value="1"/>
</dbReference>
<keyword evidence="7 13" id="KW-0808">Transferase</keyword>
<evidence type="ECO:0000256" key="4">
    <source>
        <dbReference type="ARBA" id="ARBA00016436"/>
    </source>
</evidence>
<comment type="function">
    <text evidence="1 13">Transfers the gamma-phosphate of ATP to the 4'-position of a tetraacyldisaccharide 1-phosphate intermediate (termed DS-1-P) to form tetraacyldisaccharide 1,4'-bis-phosphate (lipid IVA).</text>
</comment>
<comment type="similarity">
    <text evidence="13">Belongs to the LpxK family.</text>
</comment>
<protein>
    <recommendedName>
        <fullName evidence="4 13">Tetraacyldisaccharide 4'-kinase</fullName>
        <ecNumber evidence="3 13">2.7.1.130</ecNumber>
    </recommendedName>
    <alternativeName>
        <fullName evidence="12 13">Lipid A 4'-kinase</fullName>
    </alternativeName>
</protein>
<proteinExistence type="inferred from homology"/>
<feature type="binding site" evidence="13">
    <location>
        <begin position="57"/>
        <end position="64"/>
    </location>
    <ligand>
        <name>ATP</name>
        <dbReference type="ChEBI" id="CHEBI:30616"/>
    </ligand>
</feature>
<dbReference type="NCBIfam" id="TIGR00682">
    <property type="entry name" value="lpxK"/>
    <property type="match status" value="1"/>
</dbReference>
<dbReference type="Pfam" id="PF02606">
    <property type="entry name" value="LpxK"/>
    <property type="match status" value="1"/>
</dbReference>
<reference evidence="14" key="1">
    <citation type="submission" date="2021-04" db="EMBL/GenBank/DDBJ databases">
        <title>Oceanospirillales bacteria with DddD are important DMSP degraders in coastal seawater.</title>
        <authorList>
            <person name="Liu J."/>
        </authorList>
    </citation>
    <scope>NUCLEOTIDE SEQUENCE</scope>
    <source>
        <strain evidence="14">D13-1</strain>
    </source>
</reference>
<evidence type="ECO:0000256" key="2">
    <source>
        <dbReference type="ARBA" id="ARBA00004870"/>
    </source>
</evidence>
<evidence type="ECO:0000256" key="1">
    <source>
        <dbReference type="ARBA" id="ARBA00002274"/>
    </source>
</evidence>
<evidence type="ECO:0000313" key="14">
    <source>
        <dbReference type="EMBL" id="UTW13628.1"/>
    </source>
</evidence>
<keyword evidence="9 13" id="KW-0418">Kinase</keyword>